<dbReference type="OrthoDB" id="205286at2157"/>
<dbReference type="AlphaFoldDB" id="A0A1I3BFZ0"/>
<name>A0A1I3BFZ0_9EURY</name>
<dbReference type="Pfam" id="PF20127">
    <property type="entry name" value="DUF6517"/>
    <property type="match status" value="1"/>
</dbReference>
<gene>
    <name evidence="1" type="ORF">SAMN04488066_1122</name>
</gene>
<dbReference type="PROSITE" id="PS51257">
    <property type="entry name" value="PROKAR_LIPOPROTEIN"/>
    <property type="match status" value="1"/>
</dbReference>
<dbReference type="EMBL" id="FOPZ01000012">
    <property type="protein sequence ID" value="SFH60651.1"/>
    <property type="molecule type" value="Genomic_DNA"/>
</dbReference>
<keyword evidence="2" id="KW-1185">Reference proteome</keyword>
<evidence type="ECO:0000313" key="2">
    <source>
        <dbReference type="Proteomes" id="UP000323537"/>
    </source>
</evidence>
<accession>A0A1I3BFZ0</accession>
<reference evidence="1 2" key="1">
    <citation type="submission" date="2016-10" db="EMBL/GenBank/DDBJ databases">
        <authorList>
            <person name="Varghese N."/>
            <person name="Submissions S."/>
        </authorList>
    </citation>
    <scope>NUCLEOTIDE SEQUENCE [LARGE SCALE GENOMIC DNA]</scope>
    <source>
        <strain evidence="1 2">CGMCC 1.6377</strain>
    </source>
</reference>
<dbReference type="Proteomes" id="UP000323537">
    <property type="component" value="Unassembled WGS sequence"/>
</dbReference>
<proteinExistence type="predicted"/>
<dbReference type="RefSeq" id="WP_149784724.1">
    <property type="nucleotide sequence ID" value="NZ_BAAADP010000001.1"/>
</dbReference>
<sequence>MYRRRLLGVVATSGAVAAAGCLGGEDGAFEFDAEPARVPDAALSDAGYEGKEPESFEIEQTFEVAGIERQVSATSWVASYENLERASSLLVASTPDATVAGRSVNPLVRADDAELLRRLLEQGGSGGVDGESVGDLEEVGTETRTILESETTVTTFATEVRFEDVADAPVDTDGSVPALVHVATVEHGEDVLVLVGVHPRAIEEGETQGALMESVEH</sequence>
<evidence type="ECO:0000313" key="1">
    <source>
        <dbReference type="EMBL" id="SFH60651.1"/>
    </source>
</evidence>
<dbReference type="InterPro" id="IPR045396">
    <property type="entry name" value="DUF6517"/>
</dbReference>
<organism evidence="1 2">
    <name type="scientific">Halorubrum aquaticum</name>
    <dbReference type="NCBI Taxonomy" id="387340"/>
    <lineage>
        <taxon>Archaea</taxon>
        <taxon>Methanobacteriati</taxon>
        <taxon>Methanobacteriota</taxon>
        <taxon>Stenosarchaea group</taxon>
        <taxon>Halobacteria</taxon>
        <taxon>Halobacteriales</taxon>
        <taxon>Haloferacaceae</taxon>
        <taxon>Halorubrum</taxon>
    </lineage>
</organism>
<protein>
    <submittedName>
        <fullName evidence="1">Uncharacterized protein</fullName>
    </submittedName>
</protein>